<keyword evidence="2" id="KW-1185">Reference proteome</keyword>
<dbReference type="InterPro" id="IPR036691">
    <property type="entry name" value="Endo/exonu/phosph_ase_sf"/>
</dbReference>
<reference evidence="1" key="2">
    <citation type="submission" date="2021-03" db="UniProtKB">
        <authorList>
            <consortium name="EnsemblPlants"/>
        </authorList>
    </citation>
    <scope>IDENTIFICATION</scope>
</reference>
<dbReference type="Proteomes" id="UP000596661">
    <property type="component" value="Chromosome 6"/>
</dbReference>
<dbReference type="EnsemblPlants" id="evm.model.06.556">
    <property type="protein sequence ID" value="cds.evm.model.06.556"/>
    <property type="gene ID" value="evm.TU.06.556"/>
</dbReference>
<dbReference type="EMBL" id="UZAU01000568">
    <property type="status" value="NOT_ANNOTATED_CDS"/>
    <property type="molecule type" value="Genomic_DNA"/>
</dbReference>
<organism evidence="1 2">
    <name type="scientific">Cannabis sativa</name>
    <name type="common">Hemp</name>
    <name type="synonym">Marijuana</name>
    <dbReference type="NCBI Taxonomy" id="3483"/>
    <lineage>
        <taxon>Eukaryota</taxon>
        <taxon>Viridiplantae</taxon>
        <taxon>Streptophyta</taxon>
        <taxon>Embryophyta</taxon>
        <taxon>Tracheophyta</taxon>
        <taxon>Spermatophyta</taxon>
        <taxon>Magnoliopsida</taxon>
        <taxon>eudicotyledons</taxon>
        <taxon>Gunneridae</taxon>
        <taxon>Pentapetalae</taxon>
        <taxon>rosids</taxon>
        <taxon>fabids</taxon>
        <taxon>Rosales</taxon>
        <taxon>Cannabaceae</taxon>
        <taxon>Cannabis</taxon>
    </lineage>
</organism>
<sequence length="202" mass="23674">FNSLLTVVYASNNRGERKVLWKDLCDLSSNENWCVMGDFNDILAKEERVGHKDYGQSSLVGQYEFAEAVFLNEGLFDHSPAILSLHPQVVGEKKPFKYFRMWKSHPKYDSMLKDIWCLEISGNQMYQVVCKLKLFKERLRKLNTEDYCDLQQQVHEAKASLDSLQSQLQQQPLEESLHQQERSARELLSQKHQDYSLLLKQK</sequence>
<evidence type="ECO:0000313" key="2">
    <source>
        <dbReference type="Proteomes" id="UP000596661"/>
    </source>
</evidence>
<accession>A0A803PYV2</accession>
<dbReference type="OMA" id="MWRSHAD"/>
<dbReference type="Gene3D" id="3.60.10.10">
    <property type="entry name" value="Endonuclease/exonuclease/phosphatase"/>
    <property type="match status" value="1"/>
</dbReference>
<proteinExistence type="predicted"/>
<evidence type="ECO:0000313" key="1">
    <source>
        <dbReference type="EnsemblPlants" id="cds.evm.model.06.556"/>
    </source>
</evidence>
<reference evidence="1" key="1">
    <citation type="submission" date="2018-11" db="EMBL/GenBank/DDBJ databases">
        <authorList>
            <person name="Grassa J C."/>
        </authorList>
    </citation>
    <scope>NUCLEOTIDE SEQUENCE [LARGE SCALE GENOMIC DNA]</scope>
</reference>
<dbReference type="AlphaFoldDB" id="A0A803PYV2"/>
<protein>
    <submittedName>
        <fullName evidence="1">Uncharacterized protein</fullName>
    </submittedName>
</protein>
<dbReference type="SUPFAM" id="SSF56219">
    <property type="entry name" value="DNase I-like"/>
    <property type="match status" value="1"/>
</dbReference>
<name>A0A803PYV2_CANSA</name>
<dbReference type="Gramene" id="evm.model.06.556">
    <property type="protein sequence ID" value="cds.evm.model.06.556"/>
    <property type="gene ID" value="evm.TU.06.556"/>
</dbReference>